<evidence type="ECO:0000313" key="2">
    <source>
        <dbReference type="Proteomes" id="UP000246018"/>
    </source>
</evidence>
<sequence length="369" mass="40071">MQAGQGLPHVDGVLTSAQVRETAASIAAMQEPSGAIPWTIGEHTDVWNHVEGAMALLVGGRVEAAERAYEWARATQREDGSWPMKFVAGAVEDASGESNMSAYLAVGVWHHWLLRRDLAFVQRMWPTVRRGLDWVVSLQLPFGGIAWSQEYADGRPGRVNAEALVAGSSSIYQSLRAGVALADLVDEPQPEWELAGGRLGHAVREHRDLFLDKSQFSMDWYYPVLGGAVRGERAHELIASEWDTFVVPGLGIRCVSTNPWVTGAETCELVMALDAIGARDRALRLFAEMQHLRAEEGRYWTGYVYPDQVNWPVEHTTYTAAAVVLAADALAQGTAGADIMRGTSLAPDFAEIALECGCPSPDADLAGVS</sequence>
<dbReference type="SUPFAM" id="SSF48208">
    <property type="entry name" value="Six-hairpin glycosidases"/>
    <property type="match status" value="1"/>
</dbReference>
<evidence type="ECO:0000313" key="1">
    <source>
        <dbReference type="EMBL" id="PVG83051.1"/>
    </source>
</evidence>
<dbReference type="Gene3D" id="1.50.10.10">
    <property type="match status" value="1"/>
</dbReference>
<proteinExistence type="predicted"/>
<gene>
    <name evidence="1" type="ORF">DDE18_11190</name>
</gene>
<dbReference type="GO" id="GO:0016740">
    <property type="term" value="F:transferase activity"/>
    <property type="evidence" value="ECO:0007669"/>
    <property type="project" value="UniProtKB-KW"/>
</dbReference>
<dbReference type="AlphaFoldDB" id="A0A2T8FBF4"/>
<reference evidence="1 2" key="1">
    <citation type="submission" date="2018-04" db="EMBL/GenBank/DDBJ databases">
        <title>Genome of Nocardioides gansuensis WSJ-1.</title>
        <authorList>
            <person name="Wu S."/>
            <person name="Wang G."/>
        </authorList>
    </citation>
    <scope>NUCLEOTIDE SEQUENCE [LARGE SCALE GENOMIC DNA]</scope>
    <source>
        <strain evidence="1 2">WSJ-1</strain>
    </source>
</reference>
<dbReference type="OrthoDB" id="5175804at2"/>
<keyword evidence="2" id="KW-1185">Reference proteome</keyword>
<dbReference type="InterPro" id="IPR012341">
    <property type="entry name" value="6hp_glycosidase-like_sf"/>
</dbReference>
<protein>
    <submittedName>
        <fullName evidence="1">Prenyltransferase</fullName>
    </submittedName>
</protein>
<dbReference type="GO" id="GO:0005975">
    <property type="term" value="P:carbohydrate metabolic process"/>
    <property type="evidence" value="ECO:0007669"/>
    <property type="project" value="InterPro"/>
</dbReference>
<dbReference type="EMBL" id="QDGZ01000004">
    <property type="protein sequence ID" value="PVG83051.1"/>
    <property type="molecule type" value="Genomic_DNA"/>
</dbReference>
<comment type="caution">
    <text evidence="1">The sequence shown here is derived from an EMBL/GenBank/DDBJ whole genome shotgun (WGS) entry which is preliminary data.</text>
</comment>
<accession>A0A2T8FBF4</accession>
<organism evidence="1 2">
    <name type="scientific">Nocardioides gansuensis</name>
    <dbReference type="NCBI Taxonomy" id="2138300"/>
    <lineage>
        <taxon>Bacteria</taxon>
        <taxon>Bacillati</taxon>
        <taxon>Actinomycetota</taxon>
        <taxon>Actinomycetes</taxon>
        <taxon>Propionibacteriales</taxon>
        <taxon>Nocardioidaceae</taxon>
        <taxon>Nocardioides</taxon>
    </lineage>
</organism>
<keyword evidence="1" id="KW-0808">Transferase</keyword>
<dbReference type="Proteomes" id="UP000246018">
    <property type="component" value="Unassembled WGS sequence"/>
</dbReference>
<name>A0A2T8FBF4_9ACTN</name>
<dbReference type="InterPro" id="IPR008928">
    <property type="entry name" value="6-hairpin_glycosidase_sf"/>
</dbReference>